<name>A0A238YFR4_9PSEU</name>
<keyword evidence="4 6" id="KW-1278">Translocase</keyword>
<evidence type="ECO:0000256" key="2">
    <source>
        <dbReference type="ARBA" id="ARBA00022448"/>
    </source>
</evidence>
<evidence type="ECO:0000259" key="9">
    <source>
        <dbReference type="Pfam" id="PF00346"/>
    </source>
</evidence>
<reference evidence="11" key="1">
    <citation type="submission" date="2017-06" db="EMBL/GenBank/DDBJ databases">
        <authorList>
            <person name="Varghese N."/>
            <person name="Submissions S."/>
        </authorList>
    </citation>
    <scope>NUCLEOTIDE SEQUENCE [LARGE SCALE GENOMIC DNA]</scope>
    <source>
        <strain evidence="11">DSM 45207</strain>
    </source>
</reference>
<dbReference type="InterPro" id="IPR029014">
    <property type="entry name" value="NiFe-Hase_large"/>
</dbReference>
<organism evidence="10 11">
    <name type="scientific">Haloechinothrix alba</name>
    <dbReference type="NCBI Taxonomy" id="664784"/>
    <lineage>
        <taxon>Bacteria</taxon>
        <taxon>Bacillati</taxon>
        <taxon>Actinomycetota</taxon>
        <taxon>Actinomycetes</taxon>
        <taxon>Pseudonocardiales</taxon>
        <taxon>Pseudonocardiaceae</taxon>
        <taxon>Haloechinothrix</taxon>
    </lineage>
</organism>
<keyword evidence="6" id="KW-1003">Cell membrane</keyword>
<feature type="compositionally biased region" description="Basic and acidic residues" evidence="8">
    <location>
        <begin position="13"/>
        <end position="25"/>
    </location>
</feature>
<accession>A0A238YFR4</accession>
<protein>
    <recommendedName>
        <fullName evidence="6">NADH-quinone oxidoreductase subunit D</fullName>
        <ecNumber evidence="6">7.1.1.-</ecNumber>
    </recommendedName>
    <alternativeName>
        <fullName evidence="6">NADH dehydrogenase I subunit D</fullName>
    </alternativeName>
    <alternativeName>
        <fullName evidence="6">NDH-1 subunit D</fullName>
    </alternativeName>
</protein>
<dbReference type="Pfam" id="PF00346">
    <property type="entry name" value="Complex1_49kDa"/>
    <property type="match status" value="1"/>
</dbReference>
<sequence>MSNNDSANGSGDARAHDATLHDKGLADVTTGVDTSPEGSESDPYAQYRDTTEGRVFTVTGGDWDEAMADVGGDERIVMNLGPQHPSTHGVLRLVVEIEGETVTNLRTVVGYLHTGIEKNTEVRNWTQGVTFVTRMDYLAPLSNEAAYCMGVEKLLGLEIPRRAQVIRVLLLELNRISSHMVALATGGMELGALTAMTAGFREREEVLHLLEYLTGQRMNHSYIRPGGLAQDVPEDTPEKVGEFVKLMKKRLPDYDRMLTGQPIWQNRLKGVGYLPVDACLALGASGPILRAAGLGWDLRKTEPYLGYEEYDFEVPVSNDADAFARYVLRVEEIHQSLRIIEQAVQKLEPGPVMVSDQKIAWPAQLSVASDGIGNSLDHVRNIMGQSMEALIHHFKLVTEGFSVPPGQVYTAVESPRGELGYHMVSDGGTRPMRVHVRDPSFVNLQSMPAMSEGGMVADVIAAVASLDPVMGGCDR</sequence>
<dbReference type="SUPFAM" id="SSF56762">
    <property type="entry name" value="HydB/Nqo4-like"/>
    <property type="match status" value="1"/>
</dbReference>
<dbReference type="GO" id="GO:0048038">
    <property type="term" value="F:quinone binding"/>
    <property type="evidence" value="ECO:0007669"/>
    <property type="project" value="UniProtKB-KW"/>
</dbReference>
<evidence type="ECO:0000313" key="11">
    <source>
        <dbReference type="Proteomes" id="UP000198348"/>
    </source>
</evidence>
<evidence type="ECO:0000256" key="3">
    <source>
        <dbReference type="ARBA" id="ARBA00022719"/>
    </source>
</evidence>
<evidence type="ECO:0000256" key="1">
    <source>
        <dbReference type="ARBA" id="ARBA00005769"/>
    </source>
</evidence>
<dbReference type="InterPro" id="IPR022885">
    <property type="entry name" value="NDH1_su_D/H"/>
</dbReference>
<dbReference type="AlphaFoldDB" id="A0A238YFR4"/>
<dbReference type="InterPro" id="IPR001135">
    <property type="entry name" value="NADH_Q_OxRdtase_suD"/>
</dbReference>
<evidence type="ECO:0000256" key="8">
    <source>
        <dbReference type="SAM" id="MobiDB-lite"/>
    </source>
</evidence>
<keyword evidence="6" id="KW-0472">Membrane</keyword>
<dbReference type="GO" id="GO:0050136">
    <property type="term" value="F:NADH dehydrogenase (quinone) (non-electrogenic) activity"/>
    <property type="evidence" value="ECO:0007669"/>
    <property type="project" value="UniProtKB-UniRule"/>
</dbReference>
<feature type="domain" description="NADH-quinone oxidoreductase subunit D" evidence="9">
    <location>
        <begin position="190"/>
        <end position="475"/>
    </location>
</feature>
<dbReference type="PROSITE" id="PS00535">
    <property type="entry name" value="COMPLEX1_49K"/>
    <property type="match status" value="1"/>
</dbReference>
<dbReference type="InterPro" id="IPR014029">
    <property type="entry name" value="NADH_UbQ_OxRdtase_49kDa_CS"/>
</dbReference>
<evidence type="ECO:0000256" key="7">
    <source>
        <dbReference type="RuleBase" id="RU003685"/>
    </source>
</evidence>
<comment type="similarity">
    <text evidence="1 6 7">Belongs to the complex I 49 kDa subunit family.</text>
</comment>
<comment type="function">
    <text evidence="6">NDH-1 shuttles electrons from NADH, via FMN and iron-sulfur (Fe-S) centers, to quinones in the respiratory chain. The immediate electron acceptor for the enzyme in this species is believed to be a menaquinone. Couples the redox reaction to proton translocation (for every two electrons transferred, four hydrogen ions are translocated across the cytoplasmic membrane), and thus conserves the redox energy in a proton gradient.</text>
</comment>
<feature type="region of interest" description="Disordered" evidence="8">
    <location>
        <begin position="1"/>
        <end position="51"/>
    </location>
</feature>
<keyword evidence="2 6" id="KW-0813">Transport</keyword>
<dbReference type="PANTHER" id="PTHR11993">
    <property type="entry name" value="NADH-UBIQUINONE OXIDOREDUCTASE 49 KDA SUBUNIT"/>
    <property type="match status" value="1"/>
</dbReference>
<comment type="subunit">
    <text evidence="6">NDH-1 is composed of 14 different subunits. Subunits NuoB, C, D, E, F, and G constitute the peripheral sector of the complex.</text>
</comment>
<dbReference type="Proteomes" id="UP000198348">
    <property type="component" value="Unassembled WGS sequence"/>
</dbReference>
<dbReference type="OrthoDB" id="9801496at2"/>
<dbReference type="EC" id="7.1.1.-" evidence="6"/>
<evidence type="ECO:0000256" key="6">
    <source>
        <dbReference type="HAMAP-Rule" id="MF_01358"/>
    </source>
</evidence>
<gene>
    <name evidence="6" type="primary">nuoD</name>
    <name evidence="10" type="ORF">SAMN06265360_11531</name>
</gene>
<comment type="catalytic activity">
    <reaction evidence="6">
        <text>a quinone + NADH + 5 H(+)(in) = a quinol + NAD(+) + 4 H(+)(out)</text>
        <dbReference type="Rhea" id="RHEA:57888"/>
        <dbReference type="ChEBI" id="CHEBI:15378"/>
        <dbReference type="ChEBI" id="CHEBI:24646"/>
        <dbReference type="ChEBI" id="CHEBI:57540"/>
        <dbReference type="ChEBI" id="CHEBI:57945"/>
        <dbReference type="ChEBI" id="CHEBI:132124"/>
    </reaction>
</comment>
<dbReference type="NCBIfam" id="NF004739">
    <property type="entry name" value="PRK06075.1"/>
    <property type="match status" value="1"/>
</dbReference>
<dbReference type="NCBIfam" id="TIGR01962">
    <property type="entry name" value="NuoD"/>
    <property type="match status" value="1"/>
</dbReference>
<dbReference type="GO" id="GO:0005886">
    <property type="term" value="C:plasma membrane"/>
    <property type="evidence" value="ECO:0007669"/>
    <property type="project" value="UniProtKB-SubCell"/>
</dbReference>
<keyword evidence="5 6" id="KW-0520">NAD</keyword>
<keyword evidence="3 6" id="KW-0874">Quinone</keyword>
<evidence type="ECO:0000256" key="4">
    <source>
        <dbReference type="ARBA" id="ARBA00022967"/>
    </source>
</evidence>
<evidence type="ECO:0000256" key="5">
    <source>
        <dbReference type="ARBA" id="ARBA00023027"/>
    </source>
</evidence>
<evidence type="ECO:0000313" key="10">
    <source>
        <dbReference type="EMBL" id="SNR69977.1"/>
    </source>
</evidence>
<dbReference type="EMBL" id="FZNW01000015">
    <property type="protein sequence ID" value="SNR69977.1"/>
    <property type="molecule type" value="Genomic_DNA"/>
</dbReference>
<dbReference type="HAMAP" id="MF_01358">
    <property type="entry name" value="NDH1_NuoD"/>
    <property type="match status" value="1"/>
</dbReference>
<dbReference type="Gene3D" id="1.10.645.10">
    <property type="entry name" value="Cytochrome-c3 Hydrogenase, chain B"/>
    <property type="match status" value="1"/>
</dbReference>
<dbReference type="GO" id="GO:0051287">
    <property type="term" value="F:NAD binding"/>
    <property type="evidence" value="ECO:0007669"/>
    <property type="project" value="InterPro"/>
</dbReference>
<dbReference type="PANTHER" id="PTHR11993:SF10">
    <property type="entry name" value="NADH DEHYDROGENASE [UBIQUINONE] IRON-SULFUR PROTEIN 2, MITOCHONDRIAL"/>
    <property type="match status" value="1"/>
</dbReference>
<keyword evidence="11" id="KW-1185">Reference proteome</keyword>
<dbReference type="RefSeq" id="WP_089302272.1">
    <property type="nucleotide sequence ID" value="NZ_FZNW01000015.1"/>
</dbReference>
<comment type="subcellular location">
    <subcellularLocation>
        <location evidence="6">Cell membrane</location>
        <topology evidence="6">Peripheral membrane protein</topology>
        <orientation evidence="6">Cytoplasmic side</orientation>
    </subcellularLocation>
</comment>
<proteinExistence type="inferred from homology"/>